<keyword evidence="2" id="KW-1185">Reference proteome</keyword>
<dbReference type="AlphaFoldDB" id="J7ITV4"/>
<dbReference type="RefSeq" id="WP_014904054.1">
    <property type="nucleotide sequence ID" value="NC_018515.1"/>
</dbReference>
<dbReference type="Proteomes" id="UP000005262">
    <property type="component" value="Chromosome"/>
</dbReference>
<reference evidence="2" key="2">
    <citation type="submission" date="2012-08" db="EMBL/GenBank/DDBJ databases">
        <title>Finished genome of Desulfosporosinus meridiei DSM 13257.</title>
        <authorList>
            <person name="Huntemann M."/>
            <person name="Wei C.-L."/>
            <person name="Han J."/>
            <person name="Detter J.C."/>
            <person name="Han C."/>
            <person name="Davenport K."/>
            <person name="Daligault H."/>
            <person name="Erkkila T."/>
            <person name="Gu W."/>
            <person name="Munk A.C.C."/>
            <person name="Teshima H."/>
            <person name="Xu Y."/>
            <person name="Chain P."/>
            <person name="Tapia R."/>
            <person name="Chen A."/>
            <person name="Krypides N."/>
            <person name="Mavromatis K."/>
            <person name="Markowitz V."/>
            <person name="Szeto E."/>
            <person name="Ivanova N."/>
            <person name="Mikhailova N."/>
            <person name="Ovchinnikova G."/>
            <person name="Pagani I."/>
            <person name="Pati A."/>
            <person name="Goodwin L."/>
            <person name="Peters L."/>
            <person name="Pitluck S."/>
            <person name="Woyke T."/>
            <person name="Pester M."/>
            <person name="Spring S."/>
            <person name="Ollivier B."/>
            <person name="Rattei T."/>
            <person name="Klenk H.-P."/>
            <person name="Wagner M."/>
            <person name="Loy A."/>
        </authorList>
    </citation>
    <scope>NUCLEOTIDE SEQUENCE [LARGE SCALE GENOMIC DNA]</scope>
    <source>
        <strain evidence="2">ATCC BAA-275 / DSM 13257 / NCIMB 13706 / S10</strain>
    </source>
</reference>
<sequence>MQTTANLGLKKPEGTDVVNIQDFNDNADLLDTAVAAKETTAGAQAKANTAEANAKAYTDTKVAGLVNSAPAALDTLKELANALGSDPNYAATTATLIGTKAPLVSPALEGTPTATTAAVDTSTTQVATTAFVLGQAGTTAPTMNGTAGVGASKRYARADHVHPVDTSRVGQVDFAAHLADVAKHVTAEKQTLWNSKYSKPALGIPTTDLAAAVQTAITKATSLSVATTSDTRYVLSHIVMAWNEAVVAQNTWGTLKSVSLTRLKGHDTLTINMESLRFNATSNTAQAAGYGTRFYLNGVQKVYYASGRDLSADIDLTDIAVGASYSIRIDVYNGNTSSPTYMYANATLDYKTNEVYALQ</sequence>
<accession>J7ITV4</accession>
<organism evidence="1 2">
    <name type="scientific">Desulfosporosinus meridiei (strain ATCC BAA-275 / DSM 13257 / KCTC 12902 / NCIMB 13706 / S10)</name>
    <dbReference type="NCBI Taxonomy" id="768704"/>
    <lineage>
        <taxon>Bacteria</taxon>
        <taxon>Bacillati</taxon>
        <taxon>Bacillota</taxon>
        <taxon>Clostridia</taxon>
        <taxon>Eubacteriales</taxon>
        <taxon>Desulfitobacteriaceae</taxon>
        <taxon>Desulfosporosinus</taxon>
    </lineage>
</organism>
<gene>
    <name evidence="1" type="ordered locus">Desmer_3268</name>
</gene>
<name>J7ITV4_DESMD</name>
<dbReference type="STRING" id="768704.Desmer_3268"/>
<protein>
    <submittedName>
        <fullName evidence="1">Uncharacterized protein</fullName>
    </submittedName>
</protein>
<dbReference type="HOGENOM" id="CLU_771029_0_0_9"/>
<dbReference type="KEGG" id="dmi:Desmer_3268"/>
<reference evidence="1 2" key="1">
    <citation type="journal article" date="2012" name="J. Bacteriol.">
        <title>Complete genome sequences of Desulfosporosinus orientis DSM765T, Desulfosporosinus youngiae DSM17734T, Desulfosporosinus meridiei DSM13257T, and Desulfosporosinus acidiphilus DSM22704T.</title>
        <authorList>
            <person name="Pester M."/>
            <person name="Brambilla E."/>
            <person name="Alazard D."/>
            <person name="Rattei T."/>
            <person name="Weinmaier T."/>
            <person name="Han J."/>
            <person name="Lucas S."/>
            <person name="Lapidus A."/>
            <person name="Cheng J.F."/>
            <person name="Goodwin L."/>
            <person name="Pitluck S."/>
            <person name="Peters L."/>
            <person name="Ovchinnikova G."/>
            <person name="Teshima H."/>
            <person name="Detter J.C."/>
            <person name="Han C.S."/>
            <person name="Tapia R."/>
            <person name="Land M.L."/>
            <person name="Hauser L."/>
            <person name="Kyrpides N.C."/>
            <person name="Ivanova N.N."/>
            <person name="Pagani I."/>
            <person name="Huntmann M."/>
            <person name="Wei C.L."/>
            <person name="Davenport K.W."/>
            <person name="Daligault H."/>
            <person name="Chain P.S."/>
            <person name="Chen A."/>
            <person name="Mavromatis K."/>
            <person name="Markowitz V."/>
            <person name="Szeto E."/>
            <person name="Mikhailova N."/>
            <person name="Pati A."/>
            <person name="Wagner M."/>
            <person name="Woyke T."/>
            <person name="Ollivier B."/>
            <person name="Klenk H.P."/>
            <person name="Spring S."/>
            <person name="Loy A."/>
        </authorList>
    </citation>
    <scope>NUCLEOTIDE SEQUENCE [LARGE SCALE GENOMIC DNA]</scope>
    <source>
        <strain evidence="2">ATCC BAA-275 / DSM 13257 / NCIMB 13706 / S10</strain>
    </source>
</reference>
<dbReference type="eggNOG" id="COG4675">
    <property type="taxonomic scope" value="Bacteria"/>
</dbReference>
<dbReference type="OrthoDB" id="564699at2"/>
<proteinExistence type="predicted"/>
<evidence type="ECO:0000313" key="2">
    <source>
        <dbReference type="Proteomes" id="UP000005262"/>
    </source>
</evidence>
<dbReference type="EMBL" id="CP003629">
    <property type="protein sequence ID" value="AFQ45145.1"/>
    <property type="molecule type" value="Genomic_DNA"/>
</dbReference>
<evidence type="ECO:0000313" key="1">
    <source>
        <dbReference type="EMBL" id="AFQ45145.1"/>
    </source>
</evidence>